<dbReference type="AlphaFoldDB" id="A0A7J3XY65"/>
<dbReference type="Gene3D" id="3.40.50.300">
    <property type="entry name" value="P-loop containing nucleotide triphosphate hydrolases"/>
    <property type="match status" value="1"/>
</dbReference>
<evidence type="ECO:0000256" key="5">
    <source>
        <dbReference type="ARBA" id="ARBA00038781"/>
    </source>
</evidence>
<evidence type="ECO:0000256" key="1">
    <source>
        <dbReference type="ARBA" id="ARBA00022448"/>
    </source>
</evidence>
<sequence>MAALSGLEVRDLVVAIGGFRVVAEKLVVAPGEIAVIHGPNGAGKTTLLKAIAGLVKPVRGLIVINGETVFKAYVKTEVNKPPEKRWVGYLPQNLLLFPHMTVYENIAFAMKGRGIKPDSRKVSEVLDLVGLKGLEDRRPSELSYGQQQRVALARALASNPRVLLLDEPFSNIDVEFKRELRREVSRIARTLGLPTLLVSHDPEDLTIADKQFLMDKGVLRGRV</sequence>
<evidence type="ECO:0000256" key="6">
    <source>
        <dbReference type="ARBA" id="ARBA00039025"/>
    </source>
</evidence>
<evidence type="ECO:0000256" key="8">
    <source>
        <dbReference type="ARBA" id="ARBA00047936"/>
    </source>
</evidence>
<dbReference type="PANTHER" id="PTHR42781">
    <property type="entry name" value="SPERMIDINE/PUTRESCINE IMPORT ATP-BINDING PROTEIN POTA"/>
    <property type="match status" value="1"/>
</dbReference>
<comment type="caution">
    <text evidence="10">The sequence shown here is derived from an EMBL/GenBank/DDBJ whole genome shotgun (WGS) entry which is preliminary data.</text>
</comment>
<accession>A0A7J3XY65</accession>
<dbReference type="EMBL" id="DRYK01000026">
    <property type="protein sequence ID" value="HHP67495.1"/>
    <property type="molecule type" value="Genomic_DNA"/>
</dbReference>
<comment type="catalytic activity">
    <reaction evidence="8">
        <text>tungstate(in) + ATP + H2O = tungstate(out) + ADP + phosphate + H(+)</text>
        <dbReference type="Rhea" id="RHEA:35027"/>
        <dbReference type="ChEBI" id="CHEBI:15377"/>
        <dbReference type="ChEBI" id="CHEBI:15378"/>
        <dbReference type="ChEBI" id="CHEBI:30616"/>
        <dbReference type="ChEBI" id="CHEBI:43474"/>
        <dbReference type="ChEBI" id="CHEBI:46502"/>
        <dbReference type="ChEBI" id="CHEBI:456216"/>
        <dbReference type="EC" id="7.3.2.6"/>
    </reaction>
</comment>
<protein>
    <recommendedName>
        <fullName evidence="7">Molybdate/tungstate import ATP-binding protein WtpC</fullName>
        <ecNumber evidence="6">7.3.2.6</ecNumber>
    </recommendedName>
</protein>
<comment type="subunit">
    <text evidence="5">The complex is composed of two ATP-binding proteins (WtpC), two transmembrane proteins (WtpB) and a solute-binding protein (WtpA).</text>
</comment>
<evidence type="ECO:0000313" key="10">
    <source>
        <dbReference type="EMBL" id="HHP67495.1"/>
    </source>
</evidence>
<reference evidence="10" key="1">
    <citation type="journal article" date="2020" name="mSystems">
        <title>Genome- and Community-Level Interaction Insights into Carbon Utilization and Element Cycling Functions of Hydrothermarchaeota in Hydrothermal Sediment.</title>
        <authorList>
            <person name="Zhou Z."/>
            <person name="Liu Y."/>
            <person name="Xu W."/>
            <person name="Pan J."/>
            <person name="Luo Z.H."/>
            <person name="Li M."/>
        </authorList>
    </citation>
    <scope>NUCLEOTIDE SEQUENCE [LARGE SCALE GENOMIC DNA]</scope>
    <source>
        <strain evidence="10">SpSt-110</strain>
    </source>
</reference>
<keyword evidence="3 10" id="KW-0067">ATP-binding</keyword>
<evidence type="ECO:0000259" key="9">
    <source>
        <dbReference type="PROSITE" id="PS50893"/>
    </source>
</evidence>
<dbReference type="Pfam" id="PF00005">
    <property type="entry name" value="ABC_tran"/>
    <property type="match status" value="1"/>
</dbReference>
<keyword evidence="2" id="KW-0547">Nucleotide-binding</keyword>
<organism evidence="10">
    <name type="scientific">Thermogladius calderae</name>
    <dbReference type="NCBI Taxonomy" id="1200300"/>
    <lineage>
        <taxon>Archaea</taxon>
        <taxon>Thermoproteota</taxon>
        <taxon>Thermoprotei</taxon>
        <taxon>Desulfurococcales</taxon>
        <taxon>Desulfurococcaceae</taxon>
        <taxon>Thermogladius</taxon>
    </lineage>
</organism>
<name>A0A7J3XY65_9CREN</name>
<evidence type="ECO:0000256" key="3">
    <source>
        <dbReference type="ARBA" id="ARBA00022840"/>
    </source>
</evidence>
<comment type="similarity">
    <text evidence="4">Belongs to the ABC transporter superfamily. Sulfate/tungstate importer (TC 3.A.1.6) family.</text>
</comment>
<dbReference type="InterPro" id="IPR017871">
    <property type="entry name" value="ABC_transporter-like_CS"/>
</dbReference>
<dbReference type="EC" id="7.3.2.6" evidence="6"/>
<dbReference type="PANTHER" id="PTHR42781:SF4">
    <property type="entry name" value="SPERMIDINE_PUTRESCINE IMPORT ATP-BINDING PROTEIN POTA"/>
    <property type="match status" value="1"/>
</dbReference>
<dbReference type="GO" id="GO:0016887">
    <property type="term" value="F:ATP hydrolysis activity"/>
    <property type="evidence" value="ECO:0007669"/>
    <property type="project" value="InterPro"/>
</dbReference>
<feature type="domain" description="ABC transporter" evidence="9">
    <location>
        <begin position="7"/>
        <end position="223"/>
    </location>
</feature>
<dbReference type="SMART" id="SM00382">
    <property type="entry name" value="AAA"/>
    <property type="match status" value="1"/>
</dbReference>
<dbReference type="SUPFAM" id="SSF52540">
    <property type="entry name" value="P-loop containing nucleoside triphosphate hydrolases"/>
    <property type="match status" value="1"/>
</dbReference>
<proteinExistence type="inferred from homology"/>
<dbReference type="PROSITE" id="PS50893">
    <property type="entry name" value="ABC_TRANSPORTER_2"/>
    <property type="match status" value="1"/>
</dbReference>
<evidence type="ECO:0000256" key="2">
    <source>
        <dbReference type="ARBA" id="ARBA00022741"/>
    </source>
</evidence>
<evidence type="ECO:0000256" key="4">
    <source>
        <dbReference type="ARBA" id="ARBA00038307"/>
    </source>
</evidence>
<dbReference type="InterPro" id="IPR027417">
    <property type="entry name" value="P-loop_NTPase"/>
</dbReference>
<dbReference type="GO" id="GO:0005524">
    <property type="term" value="F:ATP binding"/>
    <property type="evidence" value="ECO:0007669"/>
    <property type="project" value="UniProtKB-KW"/>
</dbReference>
<gene>
    <name evidence="10" type="ORF">ENM60_01690</name>
</gene>
<keyword evidence="1" id="KW-0813">Transport</keyword>
<dbReference type="PROSITE" id="PS00211">
    <property type="entry name" value="ABC_TRANSPORTER_1"/>
    <property type="match status" value="1"/>
</dbReference>
<dbReference type="InterPro" id="IPR003439">
    <property type="entry name" value="ABC_transporter-like_ATP-bd"/>
</dbReference>
<dbReference type="InterPro" id="IPR003593">
    <property type="entry name" value="AAA+_ATPase"/>
</dbReference>
<evidence type="ECO:0000256" key="7">
    <source>
        <dbReference type="ARBA" id="ARBA00041133"/>
    </source>
</evidence>
<dbReference type="GO" id="GO:1901238">
    <property type="term" value="F:ABC-type tungstate transporter activity"/>
    <property type="evidence" value="ECO:0007669"/>
    <property type="project" value="UniProtKB-EC"/>
</dbReference>
<dbReference type="InterPro" id="IPR050093">
    <property type="entry name" value="ABC_SmlMolc_Importer"/>
</dbReference>